<dbReference type="EMBL" id="JACEFO010002816">
    <property type="protein sequence ID" value="KAF8648323.1"/>
    <property type="molecule type" value="Genomic_DNA"/>
</dbReference>
<accession>A0A835DYC2</accession>
<evidence type="ECO:0000313" key="3">
    <source>
        <dbReference type="Proteomes" id="UP000636709"/>
    </source>
</evidence>
<sequence length="148" mass="16346">MDASNYSAIKKKVANGCSIKSPRQVDAGGRSWRIIYYPNGMQPGTTESISLYLQLDDAAGGEGFEVQYRFVISAPENGLGFMSGQVVAKFNRLDKNAHGFERFVTRDELEKSACLRNDAFHIRCDVTVLSRTRTRSSVEAAAEETSLV</sequence>
<dbReference type="PANTHER" id="PTHR26379">
    <property type="entry name" value="BTB/POZ AND MATH DOMAIN-CONTAINING PROTEIN 1"/>
    <property type="match status" value="1"/>
</dbReference>
<dbReference type="Proteomes" id="UP000636709">
    <property type="component" value="Unassembled WGS sequence"/>
</dbReference>
<keyword evidence="3" id="KW-1185">Reference proteome</keyword>
<dbReference type="InterPro" id="IPR045005">
    <property type="entry name" value="BPM1-6"/>
</dbReference>
<dbReference type="SUPFAM" id="SSF49599">
    <property type="entry name" value="TRAF domain-like"/>
    <property type="match status" value="1"/>
</dbReference>
<reference evidence="2" key="1">
    <citation type="submission" date="2020-07" db="EMBL/GenBank/DDBJ databases">
        <title>Genome sequence and genetic diversity analysis of an under-domesticated orphan crop, white fonio (Digitaria exilis).</title>
        <authorList>
            <person name="Bennetzen J.L."/>
            <person name="Chen S."/>
            <person name="Ma X."/>
            <person name="Wang X."/>
            <person name="Yssel A.E.J."/>
            <person name="Chaluvadi S.R."/>
            <person name="Johnson M."/>
            <person name="Gangashetty P."/>
            <person name="Hamidou F."/>
            <person name="Sanogo M.D."/>
            <person name="Zwaenepoel A."/>
            <person name="Wallace J."/>
            <person name="Van De Peer Y."/>
            <person name="Van Deynze A."/>
        </authorList>
    </citation>
    <scope>NUCLEOTIDE SEQUENCE</scope>
    <source>
        <tissue evidence="2">Leaves</tissue>
    </source>
</reference>
<dbReference type="AlphaFoldDB" id="A0A835DYC2"/>
<organism evidence="2 3">
    <name type="scientific">Digitaria exilis</name>
    <dbReference type="NCBI Taxonomy" id="1010633"/>
    <lineage>
        <taxon>Eukaryota</taxon>
        <taxon>Viridiplantae</taxon>
        <taxon>Streptophyta</taxon>
        <taxon>Embryophyta</taxon>
        <taxon>Tracheophyta</taxon>
        <taxon>Spermatophyta</taxon>
        <taxon>Magnoliopsida</taxon>
        <taxon>Liliopsida</taxon>
        <taxon>Poales</taxon>
        <taxon>Poaceae</taxon>
        <taxon>PACMAD clade</taxon>
        <taxon>Panicoideae</taxon>
        <taxon>Panicodae</taxon>
        <taxon>Paniceae</taxon>
        <taxon>Anthephorinae</taxon>
        <taxon>Digitaria</taxon>
    </lineage>
</organism>
<protein>
    <recommendedName>
        <fullName evidence="1">MATH domain-containing protein</fullName>
    </recommendedName>
</protein>
<dbReference type="PROSITE" id="PS50144">
    <property type="entry name" value="MATH"/>
    <property type="match status" value="1"/>
</dbReference>
<evidence type="ECO:0000313" key="2">
    <source>
        <dbReference type="EMBL" id="KAF8648323.1"/>
    </source>
</evidence>
<evidence type="ECO:0000259" key="1">
    <source>
        <dbReference type="PROSITE" id="PS50144"/>
    </source>
</evidence>
<feature type="domain" description="MATH" evidence="1">
    <location>
        <begin position="1"/>
        <end position="126"/>
    </location>
</feature>
<dbReference type="Pfam" id="PF22486">
    <property type="entry name" value="MATH_2"/>
    <property type="match status" value="1"/>
</dbReference>
<dbReference type="InterPro" id="IPR008974">
    <property type="entry name" value="TRAF-like"/>
</dbReference>
<proteinExistence type="predicted"/>
<dbReference type="OrthoDB" id="534632at2759"/>
<comment type="caution">
    <text evidence="2">The sequence shown here is derived from an EMBL/GenBank/DDBJ whole genome shotgun (WGS) entry which is preliminary data.</text>
</comment>
<dbReference type="PANTHER" id="PTHR26379:SF295">
    <property type="entry name" value="OS10G0429651 PROTEIN"/>
    <property type="match status" value="1"/>
</dbReference>
<dbReference type="GO" id="GO:0016567">
    <property type="term" value="P:protein ubiquitination"/>
    <property type="evidence" value="ECO:0007669"/>
    <property type="project" value="InterPro"/>
</dbReference>
<name>A0A835DYC2_9POAL</name>
<dbReference type="InterPro" id="IPR002083">
    <property type="entry name" value="MATH/TRAF_dom"/>
</dbReference>
<gene>
    <name evidence="2" type="ORF">HU200_064904</name>
</gene>
<dbReference type="Gene3D" id="2.60.210.10">
    <property type="entry name" value="Apoptosis, Tumor Necrosis Factor Receptor Associated Protein 2, Chain A"/>
    <property type="match status" value="1"/>
</dbReference>
<dbReference type="CDD" id="cd00121">
    <property type="entry name" value="MATH"/>
    <property type="match status" value="1"/>
</dbReference>